<evidence type="ECO:0000313" key="6">
    <source>
        <dbReference type="Proteomes" id="UP000092730"/>
    </source>
</evidence>
<dbReference type="OrthoDB" id="10259513at2759"/>
<reference evidence="5" key="4">
    <citation type="submission" date="2024-02" db="EMBL/GenBank/DDBJ databases">
        <title>Comparative genomics of Cryptococcus and Kwoniella reveals pathogenesis evolution and contrasting modes of karyotype evolution via chromosome fusion or intercentromeric recombination.</title>
        <authorList>
            <person name="Coelho M.A."/>
            <person name="David-Palma M."/>
            <person name="Shea T."/>
            <person name="Bowers K."/>
            <person name="McGinley-Smith S."/>
            <person name="Mohammad A.W."/>
            <person name="Gnirke A."/>
            <person name="Yurkov A.M."/>
            <person name="Nowrousian M."/>
            <person name="Sun S."/>
            <person name="Cuomo C.A."/>
            <person name="Heitman J."/>
        </authorList>
    </citation>
    <scope>NUCLEOTIDE SEQUENCE</scope>
    <source>
        <strain evidence="5">CBS 10118</strain>
    </source>
</reference>
<proteinExistence type="predicted"/>
<dbReference type="Proteomes" id="UP000092730">
    <property type="component" value="Chromosome 1"/>
</dbReference>
<evidence type="ECO:0000256" key="2">
    <source>
        <dbReference type="SAM" id="Phobius"/>
    </source>
</evidence>
<reference evidence="4" key="3">
    <citation type="submission" date="2014-01" db="EMBL/GenBank/DDBJ databases">
        <title>Evolution of pathogenesis and genome organization in the Tremellales.</title>
        <authorList>
            <person name="Cuomo C."/>
            <person name="Litvintseva A."/>
            <person name="Heitman J."/>
            <person name="Chen Y."/>
            <person name="Sun S."/>
            <person name="Springer D."/>
            <person name="Dromer F."/>
            <person name="Young S."/>
            <person name="Zeng Q."/>
            <person name="Chapman S."/>
            <person name="Gujja S."/>
            <person name="Saif S."/>
            <person name="Birren B."/>
        </authorList>
    </citation>
    <scope>NUCLEOTIDE SEQUENCE</scope>
    <source>
        <strain evidence="4">CBS 10118</strain>
    </source>
</reference>
<reference evidence="5" key="2">
    <citation type="submission" date="2013-07" db="EMBL/GenBank/DDBJ databases">
        <authorList>
            <consortium name="The Broad Institute Genome Sequencing Platform"/>
            <person name="Cuomo C."/>
            <person name="Litvintseva A."/>
            <person name="Chen Y."/>
            <person name="Heitman J."/>
            <person name="Sun S."/>
            <person name="Springer D."/>
            <person name="Dromer F."/>
            <person name="Young S.K."/>
            <person name="Zeng Q."/>
            <person name="Gargeya S."/>
            <person name="Fitzgerald M."/>
            <person name="Abouelleil A."/>
            <person name="Alvarado L."/>
            <person name="Berlin A.M."/>
            <person name="Chapman S.B."/>
            <person name="Dewar J."/>
            <person name="Goldberg J."/>
            <person name="Griggs A."/>
            <person name="Gujja S."/>
            <person name="Hansen M."/>
            <person name="Howarth C."/>
            <person name="Imamovic A."/>
            <person name="Larimer J."/>
            <person name="McCowan C."/>
            <person name="Murphy C."/>
            <person name="Pearson M."/>
            <person name="Priest M."/>
            <person name="Roberts A."/>
            <person name="Saif S."/>
            <person name="Shea T."/>
            <person name="Sykes S."/>
            <person name="Wortman J."/>
            <person name="Nusbaum C."/>
            <person name="Birren B."/>
        </authorList>
    </citation>
    <scope>NUCLEOTIDE SEQUENCE</scope>
    <source>
        <strain evidence="5">CBS 10118</strain>
    </source>
</reference>
<gene>
    <name evidence="4" type="ORF">I302_00919</name>
    <name evidence="5" type="ORF">I302_102230</name>
</gene>
<keyword evidence="2" id="KW-1133">Transmembrane helix</keyword>
<dbReference type="InterPro" id="IPR039960">
    <property type="entry name" value="MCP1"/>
</dbReference>
<feature type="transmembrane region" description="Helical" evidence="2">
    <location>
        <begin position="298"/>
        <end position="318"/>
    </location>
</feature>
<dbReference type="RefSeq" id="XP_019050484.1">
    <property type="nucleotide sequence ID" value="XM_019187606.1"/>
</dbReference>
<feature type="compositionally biased region" description="Basic and acidic residues" evidence="1">
    <location>
        <begin position="15"/>
        <end position="26"/>
    </location>
</feature>
<dbReference type="KEGG" id="kbi:30205318"/>
<dbReference type="PANTHER" id="PTHR38409">
    <property type="entry name" value="MDM10-COMPLEMENTING PROTEIN 1"/>
    <property type="match status" value="1"/>
</dbReference>
<keyword evidence="6" id="KW-1185">Reference proteome</keyword>
<dbReference type="PANTHER" id="PTHR38409:SF1">
    <property type="entry name" value="MITOCHONDRIAL ADAPTER PROTEIN MCP1"/>
    <property type="match status" value="1"/>
</dbReference>
<dbReference type="EMBL" id="CP144541">
    <property type="protein sequence ID" value="WVW80252.1"/>
    <property type="molecule type" value="Genomic_DNA"/>
</dbReference>
<dbReference type="VEuPathDB" id="FungiDB:I302_00919"/>
<protein>
    <recommendedName>
        <fullName evidence="3">Mitochondrial adapter protein MCP1 transmembrane domain-containing protein</fullName>
    </recommendedName>
</protein>
<evidence type="ECO:0000313" key="5">
    <source>
        <dbReference type="EMBL" id="WVW80252.1"/>
    </source>
</evidence>
<dbReference type="InterPro" id="IPR012472">
    <property type="entry name" value="MCP1_TM"/>
</dbReference>
<accession>A0A1B9GEF9</accession>
<feature type="transmembrane region" description="Helical" evidence="2">
    <location>
        <begin position="211"/>
        <end position="230"/>
    </location>
</feature>
<feature type="region of interest" description="Disordered" evidence="1">
    <location>
        <begin position="1"/>
        <end position="38"/>
    </location>
</feature>
<dbReference type="AlphaFoldDB" id="A0A1B9GEF9"/>
<dbReference type="Pfam" id="PF07950">
    <property type="entry name" value="MCP1_TM"/>
    <property type="match status" value="1"/>
</dbReference>
<organism evidence="4">
    <name type="scientific">Kwoniella bestiolae CBS 10118</name>
    <dbReference type="NCBI Taxonomy" id="1296100"/>
    <lineage>
        <taxon>Eukaryota</taxon>
        <taxon>Fungi</taxon>
        <taxon>Dikarya</taxon>
        <taxon>Basidiomycota</taxon>
        <taxon>Agaricomycotina</taxon>
        <taxon>Tremellomycetes</taxon>
        <taxon>Tremellales</taxon>
        <taxon>Cryptococcaceae</taxon>
        <taxon>Kwoniella</taxon>
    </lineage>
</organism>
<reference evidence="4" key="1">
    <citation type="submission" date="2013-07" db="EMBL/GenBank/DDBJ databases">
        <title>The Genome Sequence of Cryptococcus bestiolae CBS10118.</title>
        <authorList>
            <consortium name="The Broad Institute Genome Sequencing Platform"/>
            <person name="Cuomo C."/>
            <person name="Litvintseva A."/>
            <person name="Chen Y."/>
            <person name="Heitman J."/>
            <person name="Sun S."/>
            <person name="Springer D."/>
            <person name="Dromer F."/>
            <person name="Young S.K."/>
            <person name="Zeng Q."/>
            <person name="Gargeya S."/>
            <person name="Fitzgerald M."/>
            <person name="Abouelleil A."/>
            <person name="Alvarado L."/>
            <person name="Berlin A.M."/>
            <person name="Chapman S.B."/>
            <person name="Dewar J."/>
            <person name="Goldberg J."/>
            <person name="Griggs A."/>
            <person name="Gujja S."/>
            <person name="Hansen M."/>
            <person name="Howarth C."/>
            <person name="Imamovic A."/>
            <person name="Larimer J."/>
            <person name="McCowan C."/>
            <person name="Murphy C."/>
            <person name="Pearson M."/>
            <person name="Priest M."/>
            <person name="Roberts A."/>
            <person name="Saif S."/>
            <person name="Shea T."/>
            <person name="Sykes S."/>
            <person name="Wortman J."/>
            <person name="Nusbaum C."/>
            <person name="Birren B."/>
        </authorList>
    </citation>
    <scope>NUCLEOTIDE SEQUENCE [LARGE SCALE GENOMIC DNA]</scope>
    <source>
        <strain evidence="4">CBS 10118</strain>
    </source>
</reference>
<dbReference type="EMBL" id="KI894018">
    <property type="protein sequence ID" value="OCF29414.1"/>
    <property type="molecule type" value="Genomic_DNA"/>
</dbReference>
<evidence type="ECO:0000256" key="1">
    <source>
        <dbReference type="SAM" id="MobiDB-lite"/>
    </source>
</evidence>
<sequence length="348" mass="37586">MSPPPPDIPLPHQLAEQEKEKEEGSRNRSSKTQTFLPKLPGRGQMIKYLTMTQNTSAMVFSIFLVPHLASPVVASVMGLEGADKTLMISRDLYLPLEPILIYLPLGVHVLSSISKRLLMVISSSSPSSASSSSSSPSSASSSSKASKWTWQSLKSRLPRQSHQIAGYPLYILLIAHILSHRIVPSSPSAPIFELSPSELGYEYVGYNLRDWVGWGSYLGLVGVGVWHGLVGGIKISKWIGLGNRSSTPARIEGDKSGHGKVVGPDNGSGSNGGVDEKVIVVNHDSEPRRRKSRSGSQAGLRAFTVALIGIVTVGLYRIKVDTDIGGISAIMRTRYKAVHDSLPWAGLW</sequence>
<evidence type="ECO:0000313" key="4">
    <source>
        <dbReference type="EMBL" id="OCF29414.1"/>
    </source>
</evidence>
<feature type="transmembrane region" description="Helical" evidence="2">
    <location>
        <begin position="57"/>
        <end position="79"/>
    </location>
</feature>
<name>A0A1B9GEF9_9TREE</name>
<feature type="transmembrane region" description="Helical" evidence="2">
    <location>
        <begin position="99"/>
        <end position="118"/>
    </location>
</feature>
<feature type="region of interest" description="Disordered" evidence="1">
    <location>
        <begin position="249"/>
        <end position="275"/>
    </location>
</feature>
<keyword evidence="2" id="KW-0472">Membrane</keyword>
<dbReference type="GO" id="GO:0055088">
    <property type="term" value="P:lipid homeostasis"/>
    <property type="evidence" value="ECO:0007669"/>
    <property type="project" value="InterPro"/>
</dbReference>
<dbReference type="GeneID" id="30205318"/>
<evidence type="ECO:0000259" key="3">
    <source>
        <dbReference type="Pfam" id="PF07950"/>
    </source>
</evidence>
<feature type="domain" description="Mitochondrial adapter protein MCP1 transmembrane" evidence="3">
    <location>
        <begin position="172"/>
        <end position="284"/>
    </location>
</feature>
<keyword evidence="2" id="KW-0812">Transmembrane</keyword>